<feature type="transmembrane region" description="Helical" evidence="8">
    <location>
        <begin position="102"/>
        <end position="121"/>
    </location>
</feature>
<protein>
    <recommendedName>
        <fullName evidence="8">Probable membrane transporter protein</fullName>
    </recommendedName>
</protein>
<evidence type="ECO:0000313" key="10">
    <source>
        <dbReference type="Proteomes" id="UP000031104"/>
    </source>
</evidence>
<dbReference type="EMBL" id="CP010427">
    <property type="protein sequence ID" value="AJC49071.1"/>
    <property type="molecule type" value="Genomic_DNA"/>
</dbReference>
<dbReference type="KEGG" id="fgu:SD28_05195"/>
<comment type="subcellular location">
    <subcellularLocation>
        <location evidence="1 8">Cell membrane</location>
        <topology evidence="1 8">Multi-pass membrane protein</topology>
    </subcellularLocation>
</comment>
<evidence type="ECO:0000256" key="2">
    <source>
        <dbReference type="ARBA" id="ARBA00009142"/>
    </source>
</evidence>
<evidence type="ECO:0000256" key="3">
    <source>
        <dbReference type="ARBA" id="ARBA00022448"/>
    </source>
</evidence>
<feature type="transmembrane region" description="Helical" evidence="8">
    <location>
        <begin position="46"/>
        <end position="67"/>
    </location>
</feature>
<dbReference type="AlphaFoldDB" id="A0A0A8EAB0"/>
<gene>
    <name evidence="9" type="ORF">SD28_05195</name>
</gene>
<dbReference type="GO" id="GO:0005886">
    <property type="term" value="C:plasma membrane"/>
    <property type="evidence" value="ECO:0007669"/>
    <property type="project" value="UniProtKB-SubCell"/>
</dbReference>
<feature type="transmembrane region" description="Helical" evidence="8">
    <location>
        <begin position="7"/>
        <end position="26"/>
    </location>
</feature>
<evidence type="ECO:0000256" key="1">
    <source>
        <dbReference type="ARBA" id="ARBA00004651"/>
    </source>
</evidence>
<keyword evidence="5 8" id="KW-0812">Transmembrane</keyword>
<dbReference type="InterPro" id="IPR002781">
    <property type="entry name" value="TM_pro_TauE-like"/>
</dbReference>
<sequence length="270" mass="30067">MIKSCFFSLAIIFFIVLLAGLISVTGGNGLIIMPSLLMFGYDIKEIMLLVRASAVVFVFYNVVGMIADKNKISFKKQDLIITITTCASVLLSITFLSSLDNITLLFLISLILIGLFFLVIFKTKLERFSTFFIVILPIFSGICCSVIGGAGLIINILYLLLGVDHVTAVQKRLVPSLIVQTFAFLVFLNQGIQINYSLMIVIIIATAISGYLSMRIFLNLNPITSKILFYSSFVFAISNLLKSAIEGILDNYGLAWTDIFYVMFDWLKTY</sequence>
<evidence type="ECO:0000256" key="6">
    <source>
        <dbReference type="ARBA" id="ARBA00022989"/>
    </source>
</evidence>
<evidence type="ECO:0000256" key="8">
    <source>
        <dbReference type="RuleBase" id="RU363041"/>
    </source>
</evidence>
<keyword evidence="7 8" id="KW-0472">Membrane</keyword>
<evidence type="ECO:0000313" key="9">
    <source>
        <dbReference type="EMBL" id="AJC49071.1"/>
    </source>
</evidence>
<organism evidence="9 10">
    <name type="scientific">Allofrancisella guangzhouensis</name>
    <dbReference type="NCBI Taxonomy" id="594679"/>
    <lineage>
        <taxon>Bacteria</taxon>
        <taxon>Pseudomonadati</taxon>
        <taxon>Pseudomonadota</taxon>
        <taxon>Gammaproteobacteria</taxon>
        <taxon>Thiotrichales</taxon>
        <taxon>Francisellaceae</taxon>
        <taxon>Allofrancisella</taxon>
    </lineage>
</organism>
<feature type="transmembrane region" description="Helical" evidence="8">
    <location>
        <begin position="196"/>
        <end position="217"/>
    </location>
</feature>
<comment type="similarity">
    <text evidence="2 8">Belongs to the 4-toluene sulfonate uptake permease (TSUP) (TC 2.A.102) family.</text>
</comment>
<feature type="transmembrane region" description="Helical" evidence="8">
    <location>
        <begin position="128"/>
        <end position="161"/>
    </location>
</feature>
<dbReference type="Proteomes" id="UP000031104">
    <property type="component" value="Chromosome"/>
</dbReference>
<dbReference type="HOGENOM" id="CLU_1029558_0_0_6"/>
<dbReference type="PANTHER" id="PTHR30269:SF37">
    <property type="entry name" value="MEMBRANE TRANSPORTER PROTEIN"/>
    <property type="match status" value="1"/>
</dbReference>
<keyword evidence="6 8" id="KW-1133">Transmembrane helix</keyword>
<feature type="transmembrane region" description="Helical" evidence="8">
    <location>
        <begin position="79"/>
        <end position="96"/>
    </location>
</feature>
<dbReference type="InterPro" id="IPR052017">
    <property type="entry name" value="TSUP"/>
</dbReference>
<keyword evidence="3" id="KW-0813">Transport</keyword>
<keyword evidence="10" id="KW-1185">Reference proteome</keyword>
<keyword evidence="4 8" id="KW-1003">Cell membrane</keyword>
<evidence type="ECO:0000256" key="5">
    <source>
        <dbReference type="ARBA" id="ARBA00022692"/>
    </source>
</evidence>
<evidence type="ECO:0000256" key="7">
    <source>
        <dbReference type="ARBA" id="ARBA00023136"/>
    </source>
</evidence>
<name>A0A0A8EAB0_9GAMM</name>
<proteinExistence type="inferred from homology"/>
<dbReference type="RefSeq" id="WP_039124791.1">
    <property type="nucleotide sequence ID" value="NZ_CP010427.1"/>
</dbReference>
<reference evidence="9 10" key="1">
    <citation type="submission" date="2014-12" db="EMBL/GenBank/DDBJ databases">
        <title>Complete genome sequence of Francisella guanzhouensis strain 08HL01032 isolated from air-conditioning system in China.</title>
        <authorList>
            <person name="Svensson D."/>
            <person name="Ohrman C."/>
            <person name="Backman S."/>
            <person name="Karlsson E."/>
            <person name="Nilsson E."/>
            <person name="Bystrom M."/>
            <person name="Larkeryd A."/>
            <person name="Stenberg P."/>
            <person name="Scholtz H.C."/>
            <person name="Forsman M."/>
            <person name="Sjodin A."/>
        </authorList>
    </citation>
    <scope>NUCLEOTIDE SEQUENCE [LARGE SCALE GENOMIC DNA]</scope>
    <source>
        <strain evidence="9 10">08HL01032</strain>
    </source>
</reference>
<feature type="transmembrane region" description="Helical" evidence="8">
    <location>
        <begin position="223"/>
        <end position="241"/>
    </location>
</feature>
<accession>A0A0A8EAB0</accession>
<evidence type="ECO:0000256" key="4">
    <source>
        <dbReference type="ARBA" id="ARBA00022475"/>
    </source>
</evidence>
<dbReference type="PANTHER" id="PTHR30269">
    <property type="entry name" value="TRANSMEMBRANE PROTEIN YFCA"/>
    <property type="match status" value="1"/>
</dbReference>
<dbReference type="Pfam" id="PF01925">
    <property type="entry name" value="TauE"/>
    <property type="match status" value="1"/>
</dbReference>